<accession>A0AAE1BAZ1</accession>
<name>A0AAE1BAZ1_9GAST</name>
<reference evidence="2" key="1">
    <citation type="journal article" date="2023" name="G3 (Bethesda)">
        <title>A reference genome for the long-term kleptoplast-retaining sea slug Elysia crispata morphotype clarki.</title>
        <authorList>
            <person name="Eastman K.E."/>
            <person name="Pendleton A.L."/>
            <person name="Shaikh M.A."/>
            <person name="Suttiyut T."/>
            <person name="Ogas R."/>
            <person name="Tomko P."/>
            <person name="Gavelis G."/>
            <person name="Widhalm J.R."/>
            <person name="Wisecaver J.H."/>
        </authorList>
    </citation>
    <scope>NUCLEOTIDE SEQUENCE</scope>
    <source>
        <strain evidence="2">ECLA1</strain>
    </source>
</reference>
<dbReference type="Proteomes" id="UP001283361">
    <property type="component" value="Unassembled WGS sequence"/>
</dbReference>
<evidence type="ECO:0000313" key="2">
    <source>
        <dbReference type="EMBL" id="KAK3802465.1"/>
    </source>
</evidence>
<dbReference type="AlphaFoldDB" id="A0AAE1BAZ1"/>
<evidence type="ECO:0000313" key="3">
    <source>
        <dbReference type="Proteomes" id="UP001283361"/>
    </source>
</evidence>
<protein>
    <submittedName>
        <fullName evidence="2">Uncharacterized protein</fullName>
    </submittedName>
</protein>
<feature type="region of interest" description="Disordered" evidence="1">
    <location>
        <begin position="39"/>
        <end position="63"/>
    </location>
</feature>
<comment type="caution">
    <text evidence="2">The sequence shown here is derived from an EMBL/GenBank/DDBJ whole genome shotgun (WGS) entry which is preliminary data.</text>
</comment>
<proteinExistence type="predicted"/>
<sequence length="105" mass="12176">MTLFNVMRRRKVTQFCHMPIPQSRIVQWKERVRCEGNNSIRISRQTQDIKELPDPPADGPRSENECQGYLVFDSISRCPSTQKWNTGLTYSQSSALPTKSFLVTR</sequence>
<gene>
    <name evidence="2" type="ORF">RRG08_033104</name>
</gene>
<evidence type="ECO:0000256" key="1">
    <source>
        <dbReference type="SAM" id="MobiDB-lite"/>
    </source>
</evidence>
<dbReference type="EMBL" id="JAWDGP010000232">
    <property type="protein sequence ID" value="KAK3802465.1"/>
    <property type="molecule type" value="Genomic_DNA"/>
</dbReference>
<keyword evidence="3" id="KW-1185">Reference proteome</keyword>
<organism evidence="2 3">
    <name type="scientific">Elysia crispata</name>
    <name type="common">lettuce slug</name>
    <dbReference type="NCBI Taxonomy" id="231223"/>
    <lineage>
        <taxon>Eukaryota</taxon>
        <taxon>Metazoa</taxon>
        <taxon>Spiralia</taxon>
        <taxon>Lophotrochozoa</taxon>
        <taxon>Mollusca</taxon>
        <taxon>Gastropoda</taxon>
        <taxon>Heterobranchia</taxon>
        <taxon>Euthyneura</taxon>
        <taxon>Panpulmonata</taxon>
        <taxon>Sacoglossa</taxon>
        <taxon>Placobranchoidea</taxon>
        <taxon>Plakobranchidae</taxon>
        <taxon>Elysia</taxon>
    </lineage>
</organism>